<organism evidence="2 3">
    <name type="scientific">Mugilogobius chulae</name>
    <name type="common">yellowstripe goby</name>
    <dbReference type="NCBI Taxonomy" id="88201"/>
    <lineage>
        <taxon>Eukaryota</taxon>
        <taxon>Metazoa</taxon>
        <taxon>Chordata</taxon>
        <taxon>Craniata</taxon>
        <taxon>Vertebrata</taxon>
        <taxon>Euteleostomi</taxon>
        <taxon>Actinopterygii</taxon>
        <taxon>Neopterygii</taxon>
        <taxon>Teleostei</taxon>
        <taxon>Neoteleostei</taxon>
        <taxon>Acanthomorphata</taxon>
        <taxon>Gobiaria</taxon>
        <taxon>Gobiiformes</taxon>
        <taxon>Gobioidei</taxon>
        <taxon>Gobiidae</taxon>
        <taxon>Gobionellinae</taxon>
        <taxon>Mugilogobius</taxon>
    </lineage>
</organism>
<proteinExistence type="predicted"/>
<gene>
    <name evidence="2" type="ORF">WMY93_022808</name>
</gene>
<dbReference type="Proteomes" id="UP001460270">
    <property type="component" value="Unassembled WGS sequence"/>
</dbReference>
<comment type="caution">
    <text evidence="2">The sequence shown here is derived from an EMBL/GenBank/DDBJ whole genome shotgun (WGS) entry which is preliminary data.</text>
</comment>
<dbReference type="AlphaFoldDB" id="A0AAW0N7Z5"/>
<evidence type="ECO:0000256" key="1">
    <source>
        <dbReference type="SAM" id="MobiDB-lite"/>
    </source>
</evidence>
<protein>
    <submittedName>
        <fullName evidence="2">Uncharacterized protein</fullName>
    </submittedName>
</protein>
<feature type="region of interest" description="Disordered" evidence="1">
    <location>
        <begin position="1"/>
        <end position="31"/>
    </location>
</feature>
<keyword evidence="3" id="KW-1185">Reference proteome</keyword>
<reference evidence="3" key="1">
    <citation type="submission" date="2024-04" db="EMBL/GenBank/DDBJ databases">
        <title>Salinicola lusitanus LLJ914,a marine bacterium isolated from the Okinawa Trough.</title>
        <authorList>
            <person name="Li J."/>
        </authorList>
    </citation>
    <scope>NUCLEOTIDE SEQUENCE [LARGE SCALE GENOMIC DNA]</scope>
</reference>
<sequence>MAFCFKGEMSQPPQIKEEPEEQNVKQEEEPLPLCVSKTEQLKEESEEHSVKQELSVSVPDFRVVCVKTEDSSLLQEGNVSPKRNN</sequence>
<evidence type="ECO:0000313" key="2">
    <source>
        <dbReference type="EMBL" id="KAK7893656.1"/>
    </source>
</evidence>
<evidence type="ECO:0000313" key="3">
    <source>
        <dbReference type="Proteomes" id="UP001460270"/>
    </source>
</evidence>
<name>A0AAW0N7Z5_9GOBI</name>
<accession>A0AAW0N7Z5</accession>
<dbReference type="EMBL" id="JBBPFD010000016">
    <property type="protein sequence ID" value="KAK7893656.1"/>
    <property type="molecule type" value="Genomic_DNA"/>
</dbReference>